<evidence type="ECO:0000313" key="2">
    <source>
        <dbReference type="EMBL" id="GAG85777.1"/>
    </source>
</evidence>
<proteinExistence type="predicted"/>
<protein>
    <submittedName>
        <fullName evidence="2">Uncharacterized protein</fullName>
    </submittedName>
</protein>
<comment type="caution">
    <text evidence="2">The sequence shown here is derived from an EMBL/GenBank/DDBJ whole genome shotgun (WGS) entry which is preliminary data.</text>
</comment>
<feature type="compositionally biased region" description="Basic and acidic residues" evidence="1">
    <location>
        <begin position="13"/>
        <end position="22"/>
    </location>
</feature>
<dbReference type="AlphaFoldDB" id="X1BXB0"/>
<gene>
    <name evidence="2" type="ORF">S01H4_22220</name>
</gene>
<sequence length="143" mass="16907">MHNQRVTTNKNQRTKEPKKKDIPPTPKPKKPNLDFKNYLQEKIIENNFIESKDKVFEFYQYRMNMAKAKRYQTEKGINGLFRDLNGCRSAGLIITDCLEIAMERGWMSPNPSYYSTNVFDKKNNFKNKSEQNTQICKEWANGE</sequence>
<feature type="region of interest" description="Disordered" evidence="1">
    <location>
        <begin position="1"/>
        <end position="33"/>
    </location>
</feature>
<evidence type="ECO:0000256" key="1">
    <source>
        <dbReference type="SAM" id="MobiDB-lite"/>
    </source>
</evidence>
<reference evidence="2" key="1">
    <citation type="journal article" date="2014" name="Front. Microbiol.">
        <title>High frequency of phylogenetically diverse reductive dehalogenase-homologous genes in deep subseafloor sedimentary metagenomes.</title>
        <authorList>
            <person name="Kawai M."/>
            <person name="Futagami T."/>
            <person name="Toyoda A."/>
            <person name="Takaki Y."/>
            <person name="Nishi S."/>
            <person name="Hori S."/>
            <person name="Arai W."/>
            <person name="Tsubouchi T."/>
            <person name="Morono Y."/>
            <person name="Uchiyama I."/>
            <person name="Ito T."/>
            <person name="Fujiyama A."/>
            <person name="Inagaki F."/>
            <person name="Takami H."/>
        </authorList>
    </citation>
    <scope>NUCLEOTIDE SEQUENCE</scope>
    <source>
        <strain evidence="2">Expedition CK06-06</strain>
    </source>
</reference>
<dbReference type="EMBL" id="BART01010151">
    <property type="protein sequence ID" value="GAG85777.1"/>
    <property type="molecule type" value="Genomic_DNA"/>
</dbReference>
<name>X1BXB0_9ZZZZ</name>
<organism evidence="2">
    <name type="scientific">marine sediment metagenome</name>
    <dbReference type="NCBI Taxonomy" id="412755"/>
    <lineage>
        <taxon>unclassified sequences</taxon>
        <taxon>metagenomes</taxon>
        <taxon>ecological metagenomes</taxon>
    </lineage>
</organism>
<feature type="compositionally biased region" description="Polar residues" evidence="1">
    <location>
        <begin position="1"/>
        <end position="11"/>
    </location>
</feature>
<accession>X1BXB0</accession>